<gene>
    <name evidence="1" type="ORF">HMPREF0602_0621</name>
</gene>
<comment type="caution">
    <text evidence="1">The sequence shown here is derived from an EMBL/GenBank/DDBJ whole genome shotgun (WGS) entry which is preliminary data.</text>
</comment>
<protein>
    <submittedName>
        <fullName evidence="1">Uncharacterized protein</fullName>
    </submittedName>
</protein>
<evidence type="ECO:0000313" key="2">
    <source>
        <dbReference type="Proteomes" id="UP000005526"/>
    </source>
</evidence>
<name>E0N7Z1_NEIM3</name>
<proteinExistence type="predicted"/>
<dbReference type="Proteomes" id="UP000005526">
    <property type="component" value="Unassembled WGS sequence"/>
</dbReference>
<evidence type="ECO:0000313" key="1">
    <source>
        <dbReference type="EMBL" id="EFM04898.1"/>
    </source>
</evidence>
<dbReference type="HOGENOM" id="CLU_3292937_0_0_4"/>
<dbReference type="EMBL" id="AEEF01000036">
    <property type="protein sequence ID" value="EFM04898.1"/>
    <property type="molecule type" value="Genomic_DNA"/>
</dbReference>
<organism evidence="1 2">
    <name type="scientific">Neisseria meningitidis serogroup B (strain ATCC 13091 / M2091)</name>
    <dbReference type="NCBI Taxonomy" id="862513"/>
    <lineage>
        <taxon>Bacteria</taxon>
        <taxon>Pseudomonadati</taxon>
        <taxon>Pseudomonadota</taxon>
        <taxon>Betaproteobacteria</taxon>
        <taxon>Neisseriales</taxon>
        <taxon>Neisseriaceae</taxon>
        <taxon>Neisseria</taxon>
    </lineage>
</organism>
<dbReference type="AlphaFoldDB" id="E0N7Z1"/>
<reference evidence="1 2" key="1">
    <citation type="submission" date="2010-07" db="EMBL/GenBank/DDBJ databases">
        <authorList>
            <person name="Muzny D."/>
            <person name="Qin X."/>
            <person name="Deng J."/>
            <person name="Jiang H."/>
            <person name="Liu Y."/>
            <person name="Qu J."/>
            <person name="Song X.-Z."/>
            <person name="Zhang L."/>
            <person name="Thornton R."/>
            <person name="Coyle M."/>
            <person name="Francisco L."/>
            <person name="Jackson L."/>
            <person name="Javaid M."/>
            <person name="Korchina V."/>
            <person name="Kovar C."/>
            <person name="Mata R."/>
            <person name="Mathew T."/>
            <person name="Ngo R."/>
            <person name="Nguyen L."/>
            <person name="Nguyen N."/>
            <person name="Okwuonu G."/>
            <person name="Ongeri F."/>
            <person name="Pham C."/>
            <person name="Simmons D."/>
            <person name="Wilczek-Boney K."/>
            <person name="Hale W."/>
            <person name="Jakkamsetti A."/>
            <person name="Pham P."/>
            <person name="Ruth R."/>
            <person name="San Lucas F."/>
            <person name="Warren J."/>
            <person name="Zhang J."/>
            <person name="Zhao Z."/>
            <person name="Zhou C."/>
            <person name="Zhu D."/>
            <person name="Lee S."/>
            <person name="Bess C."/>
            <person name="Blankenburg K."/>
            <person name="Forbes L."/>
            <person name="Fu Q."/>
            <person name="Gubbala S."/>
            <person name="Hirani K."/>
            <person name="Jayaseelan J.C."/>
            <person name="Lara F."/>
            <person name="Munidasa M."/>
            <person name="Palculict T."/>
            <person name="Patil S."/>
            <person name="Pu L.-L."/>
            <person name="Saada N."/>
            <person name="Tang L."/>
            <person name="Weissenberger G."/>
            <person name="Zhu Y."/>
            <person name="Hemphill L."/>
            <person name="Shang Y."/>
            <person name="Youmans B."/>
            <person name="Ayvaz T."/>
            <person name="Ross M."/>
            <person name="Santibanez J."/>
            <person name="Aqrawi P."/>
            <person name="Gross S."/>
            <person name="Joshi V."/>
            <person name="Fowler G."/>
            <person name="Nazareth L."/>
            <person name="Reid J."/>
            <person name="Worley K."/>
            <person name="Petrosino J."/>
            <person name="Highlander S."/>
            <person name="Gibbs R."/>
        </authorList>
    </citation>
    <scope>NUCLEOTIDE SEQUENCE [LARGE SCALE GENOMIC DNA]</scope>
    <source>
        <strain evidence="2">ATCC 13091 / M2091</strain>
    </source>
</reference>
<sequence>MPSERFSDGIFCCRKHTVGNICEQNQKQPHHLLSTPAPSE</sequence>
<accession>E0N7Z1</accession>